<comment type="caution">
    <text evidence="1">The sequence shown here is derived from an EMBL/GenBank/DDBJ whole genome shotgun (WGS) entry which is preliminary data.</text>
</comment>
<gene>
    <name evidence="1" type="ORF">FNV43_RR25506</name>
</gene>
<dbReference type="EMBL" id="VOIH02000011">
    <property type="protein sequence ID" value="KAF3434403.1"/>
    <property type="molecule type" value="Genomic_DNA"/>
</dbReference>
<dbReference type="OrthoDB" id="1742328at2759"/>
<evidence type="ECO:0000313" key="2">
    <source>
        <dbReference type="Proteomes" id="UP000796880"/>
    </source>
</evidence>
<proteinExistence type="predicted"/>
<dbReference type="Proteomes" id="UP000796880">
    <property type="component" value="Unassembled WGS sequence"/>
</dbReference>
<reference evidence="1" key="1">
    <citation type="submission" date="2020-03" db="EMBL/GenBank/DDBJ databases">
        <title>A high-quality chromosome-level genome assembly of a woody plant with both climbing and erect habits, Rhamnella rubrinervis.</title>
        <authorList>
            <person name="Lu Z."/>
            <person name="Yang Y."/>
            <person name="Zhu X."/>
            <person name="Sun Y."/>
        </authorList>
    </citation>
    <scope>NUCLEOTIDE SEQUENCE</scope>
    <source>
        <strain evidence="1">BYM</strain>
        <tissue evidence="1">Leaf</tissue>
    </source>
</reference>
<sequence length="136" mass="15112">MRSIKVKSRVAYSKATSAKLPRASAKERCSDEEHQSSVSFISCFIHRCKKNDLVDFPFPEISPDDVEIKLTIMLGIASANYEGKKIVPMGLLTPDPTVHDHDEGMDIISWLGEKAKLSMVIVSFGSEEDMEEISHG</sequence>
<keyword evidence="2" id="KW-1185">Reference proteome</keyword>
<evidence type="ECO:0000313" key="1">
    <source>
        <dbReference type="EMBL" id="KAF3434403.1"/>
    </source>
</evidence>
<name>A0A8K0DUC8_9ROSA</name>
<organism evidence="1 2">
    <name type="scientific">Rhamnella rubrinervis</name>
    <dbReference type="NCBI Taxonomy" id="2594499"/>
    <lineage>
        <taxon>Eukaryota</taxon>
        <taxon>Viridiplantae</taxon>
        <taxon>Streptophyta</taxon>
        <taxon>Embryophyta</taxon>
        <taxon>Tracheophyta</taxon>
        <taxon>Spermatophyta</taxon>
        <taxon>Magnoliopsida</taxon>
        <taxon>eudicotyledons</taxon>
        <taxon>Gunneridae</taxon>
        <taxon>Pentapetalae</taxon>
        <taxon>rosids</taxon>
        <taxon>fabids</taxon>
        <taxon>Rosales</taxon>
        <taxon>Rhamnaceae</taxon>
        <taxon>rhamnoid group</taxon>
        <taxon>Rhamneae</taxon>
        <taxon>Rhamnella</taxon>
    </lineage>
</organism>
<protein>
    <submittedName>
        <fullName evidence="1">Uncharacterized protein</fullName>
    </submittedName>
</protein>
<dbReference type="AlphaFoldDB" id="A0A8K0DUC8"/>
<accession>A0A8K0DUC8</accession>